<dbReference type="Gene3D" id="3.30.420.10">
    <property type="entry name" value="Ribonuclease H-like superfamily/Ribonuclease H"/>
    <property type="match status" value="1"/>
</dbReference>
<feature type="compositionally biased region" description="Low complexity" evidence="3">
    <location>
        <begin position="625"/>
        <end position="646"/>
    </location>
</feature>
<feature type="domain" description="CCHC-type" evidence="4">
    <location>
        <begin position="36"/>
        <end position="50"/>
    </location>
</feature>
<gene>
    <name evidence="6" type="ORF">Tci_266486</name>
</gene>
<feature type="compositionally biased region" description="Polar residues" evidence="3">
    <location>
        <begin position="684"/>
        <end position="699"/>
    </location>
</feature>
<dbReference type="PANTHER" id="PTHR42648">
    <property type="entry name" value="TRANSPOSASE, PUTATIVE-RELATED"/>
    <property type="match status" value="1"/>
</dbReference>
<organism evidence="6">
    <name type="scientific">Tanacetum cinerariifolium</name>
    <name type="common">Dalmatian daisy</name>
    <name type="synonym">Chrysanthemum cinerariifolium</name>
    <dbReference type="NCBI Taxonomy" id="118510"/>
    <lineage>
        <taxon>Eukaryota</taxon>
        <taxon>Viridiplantae</taxon>
        <taxon>Streptophyta</taxon>
        <taxon>Embryophyta</taxon>
        <taxon>Tracheophyta</taxon>
        <taxon>Spermatophyta</taxon>
        <taxon>Magnoliopsida</taxon>
        <taxon>eudicotyledons</taxon>
        <taxon>Gunneridae</taxon>
        <taxon>Pentapetalae</taxon>
        <taxon>asterids</taxon>
        <taxon>campanulids</taxon>
        <taxon>Asterales</taxon>
        <taxon>Asteraceae</taxon>
        <taxon>Asteroideae</taxon>
        <taxon>Anthemideae</taxon>
        <taxon>Anthemidinae</taxon>
        <taxon>Tanacetum</taxon>
    </lineage>
</organism>
<evidence type="ECO:0000259" key="5">
    <source>
        <dbReference type="PROSITE" id="PS50994"/>
    </source>
</evidence>
<reference evidence="6" key="1">
    <citation type="journal article" date="2019" name="Sci. Rep.">
        <title>Draft genome of Tanacetum cinerariifolium, the natural source of mosquito coil.</title>
        <authorList>
            <person name="Yamashiro T."/>
            <person name="Shiraishi A."/>
            <person name="Satake H."/>
            <person name="Nakayama K."/>
        </authorList>
    </citation>
    <scope>NUCLEOTIDE SEQUENCE</scope>
</reference>
<dbReference type="SUPFAM" id="SSF57756">
    <property type="entry name" value="Retrovirus zinc finger-like domains"/>
    <property type="match status" value="1"/>
</dbReference>
<dbReference type="InterPro" id="IPR025724">
    <property type="entry name" value="GAG-pre-integrase_dom"/>
</dbReference>
<sequence>MALLSMRADRFWKKTRKKITIQGTDVAGFDKSKVECFNCHKIGHFARECRAPRSQERGRRENFKQGSKTEESAPKALMAIDGVGWDWSYMDNEEKDHALVADQEAPTEFALMAKSSSDNEELKKEKEGLDNKLTGFQSASKDLDTLLGSQRSDKNKEGLGYSTAPLLLKSTHLPRKNSTDKGPNSNSISVIFKKYQYIDTQGRLNGCSWHMTGNISYLSVYEPYDGGYVSFGQGGGKITGKGVIKTECIVLGIYFKLRDDTNVLLRTPRQHNMYSIDLNNIVPHKDLTCLVANASADESELWHKRLGHLNFKTMNKLVRHNLVRGLPSKCFENDHTCVAFLKGKQHKASCKTKFTWTFFLKTKNETSGILRNFINEIENLKDLKVKIIRCDNGGEFRNKEMNDFCSRKGIKREFSNARTPQQNMVAERRNRTLIDAAKTMLAYAKLHVTFWAEAVNTACYVQNRVLVTPAIGFLKPFGCHVMILNTLDHLGKFDAKGIRGTSLSRAEKPVKKVLLMNLSVHRDKRDEEFTDAENLKELCDIQASNILSQGLPRRIFNTLNQTQSAKEIWESLELLMKGSGQTLDRRKEDLFDEYECFRANGHMKEQSFSVVDPLAYLVKTTHQHAPTHSTTTSPSQLTPALTSTSSFTAQSHDDAMSSSNTGTHATVHDGQITTESVQRRAPCNTGNTRYRGNQNNGHGVNNKKKDKAMLLQAKENGAVLEDEAEAFLADVECTVPLAEPLALTTTNMFQVNHEDAYDSDVDDEPNAAAAFVANLSSSSSQINEVRTFNDNIFETVSPSWPSEYLATKESQDVPTEASPILPTAAYMLQTLTELTTQVEGHHKVNQEQALVNATLSVELDQ</sequence>
<dbReference type="InterPro" id="IPR039537">
    <property type="entry name" value="Retrotran_Ty1/copia-like"/>
</dbReference>
<feature type="region of interest" description="Disordered" evidence="3">
    <location>
        <begin position="625"/>
        <end position="678"/>
    </location>
</feature>
<feature type="region of interest" description="Disordered" evidence="3">
    <location>
        <begin position="51"/>
        <end position="73"/>
    </location>
</feature>
<dbReference type="Pfam" id="PF00098">
    <property type="entry name" value="zf-CCHC"/>
    <property type="match status" value="1"/>
</dbReference>
<dbReference type="InterPro" id="IPR001584">
    <property type="entry name" value="Integrase_cat-core"/>
</dbReference>
<proteinExistence type="predicted"/>
<dbReference type="Gene3D" id="4.10.60.10">
    <property type="entry name" value="Zinc finger, CCHC-type"/>
    <property type="match status" value="1"/>
</dbReference>
<dbReference type="SMART" id="SM00343">
    <property type="entry name" value="ZnF_C2HC"/>
    <property type="match status" value="1"/>
</dbReference>
<dbReference type="SUPFAM" id="SSF53098">
    <property type="entry name" value="Ribonuclease H-like"/>
    <property type="match status" value="1"/>
</dbReference>
<dbReference type="GO" id="GO:0015074">
    <property type="term" value="P:DNA integration"/>
    <property type="evidence" value="ECO:0007669"/>
    <property type="project" value="InterPro"/>
</dbReference>
<dbReference type="InterPro" id="IPR036875">
    <property type="entry name" value="Znf_CCHC_sf"/>
</dbReference>
<dbReference type="PROSITE" id="PS50158">
    <property type="entry name" value="ZF_CCHC"/>
    <property type="match status" value="1"/>
</dbReference>
<comment type="caution">
    <text evidence="6">The sequence shown here is derived from an EMBL/GenBank/DDBJ whole genome shotgun (WGS) entry which is preliminary data.</text>
</comment>
<name>A0A699H0J7_TANCI</name>
<evidence type="ECO:0000256" key="2">
    <source>
        <dbReference type="SAM" id="Coils"/>
    </source>
</evidence>
<evidence type="ECO:0000259" key="4">
    <source>
        <dbReference type="PROSITE" id="PS50158"/>
    </source>
</evidence>
<evidence type="ECO:0000313" key="6">
    <source>
        <dbReference type="EMBL" id="GEW94510.1"/>
    </source>
</evidence>
<feature type="domain" description="Integrase catalytic" evidence="5">
    <location>
        <begin position="323"/>
        <end position="484"/>
    </location>
</feature>
<keyword evidence="2" id="KW-0175">Coiled coil</keyword>
<dbReference type="GO" id="GO:0003676">
    <property type="term" value="F:nucleic acid binding"/>
    <property type="evidence" value="ECO:0007669"/>
    <property type="project" value="InterPro"/>
</dbReference>
<accession>A0A699H0J7</accession>
<feature type="non-terminal residue" evidence="6">
    <location>
        <position position="861"/>
    </location>
</feature>
<keyword evidence="1" id="KW-0862">Zinc</keyword>
<dbReference type="PANTHER" id="PTHR42648:SF32">
    <property type="entry name" value="RIBONUCLEASE H-LIKE DOMAIN, GAG-PRE-INTEGRASE DOMAIN PROTEIN-RELATED"/>
    <property type="match status" value="1"/>
</dbReference>
<dbReference type="InterPro" id="IPR012337">
    <property type="entry name" value="RNaseH-like_sf"/>
</dbReference>
<dbReference type="PROSITE" id="PS50994">
    <property type="entry name" value="INTEGRASE"/>
    <property type="match status" value="1"/>
</dbReference>
<dbReference type="AlphaFoldDB" id="A0A699H0J7"/>
<dbReference type="InterPro" id="IPR001878">
    <property type="entry name" value="Znf_CCHC"/>
</dbReference>
<keyword evidence="1" id="KW-0479">Metal-binding</keyword>
<dbReference type="InterPro" id="IPR036397">
    <property type="entry name" value="RNaseH_sf"/>
</dbReference>
<dbReference type="GO" id="GO:0008270">
    <property type="term" value="F:zinc ion binding"/>
    <property type="evidence" value="ECO:0007669"/>
    <property type="project" value="UniProtKB-KW"/>
</dbReference>
<evidence type="ECO:0000256" key="3">
    <source>
        <dbReference type="SAM" id="MobiDB-lite"/>
    </source>
</evidence>
<dbReference type="EMBL" id="BKCJ010081607">
    <property type="protein sequence ID" value="GEW94510.1"/>
    <property type="molecule type" value="Genomic_DNA"/>
</dbReference>
<feature type="coiled-coil region" evidence="2">
    <location>
        <begin position="112"/>
        <end position="139"/>
    </location>
</feature>
<feature type="region of interest" description="Disordered" evidence="3">
    <location>
        <begin position="683"/>
        <end position="702"/>
    </location>
</feature>
<protein>
    <submittedName>
        <fullName evidence="6">Uncharacterized protein</fullName>
    </submittedName>
</protein>
<dbReference type="Pfam" id="PF13976">
    <property type="entry name" value="gag_pre-integrs"/>
    <property type="match status" value="1"/>
</dbReference>
<evidence type="ECO:0000256" key="1">
    <source>
        <dbReference type="PROSITE-ProRule" id="PRU00047"/>
    </source>
</evidence>
<keyword evidence="1" id="KW-0863">Zinc-finger</keyword>